<gene>
    <name evidence="1" type="ORF">PUNSTDRAFT_48094</name>
</gene>
<dbReference type="Proteomes" id="UP000054196">
    <property type="component" value="Unassembled WGS sequence"/>
</dbReference>
<organism evidence="1 2">
    <name type="scientific">Punctularia strigosozonata (strain HHB-11173)</name>
    <name type="common">White-rot fungus</name>
    <dbReference type="NCBI Taxonomy" id="741275"/>
    <lineage>
        <taxon>Eukaryota</taxon>
        <taxon>Fungi</taxon>
        <taxon>Dikarya</taxon>
        <taxon>Basidiomycota</taxon>
        <taxon>Agaricomycotina</taxon>
        <taxon>Agaricomycetes</taxon>
        <taxon>Corticiales</taxon>
        <taxon>Punctulariaceae</taxon>
        <taxon>Punctularia</taxon>
    </lineage>
</organism>
<dbReference type="AlphaFoldDB" id="R7S2H1"/>
<dbReference type="KEGG" id="psq:PUNSTDRAFT_48094"/>
<evidence type="ECO:0000313" key="1">
    <source>
        <dbReference type="EMBL" id="EIN03446.1"/>
    </source>
</evidence>
<dbReference type="GeneID" id="18882946"/>
<sequence length="173" mass="18921">MSLRGDVRSDDAQFALVADGKAKKRGESMTTVVVKIATVATPLFAPVRRSGTSSSPSAMGWYYTLAWACTLSKTAVIRIFWGRYHLPFRAHLNPVSCHACDALLLGITEGRVTLRMATCIGKTVDLVPEVSRLATMTATCWRREELSYTVVPGIKLSLVDSCRTGITPHSEMQ</sequence>
<reference evidence="2" key="1">
    <citation type="journal article" date="2012" name="Science">
        <title>The Paleozoic origin of enzymatic lignin decomposition reconstructed from 31 fungal genomes.</title>
        <authorList>
            <person name="Floudas D."/>
            <person name="Binder M."/>
            <person name="Riley R."/>
            <person name="Barry K."/>
            <person name="Blanchette R.A."/>
            <person name="Henrissat B."/>
            <person name="Martinez A.T."/>
            <person name="Otillar R."/>
            <person name="Spatafora J.W."/>
            <person name="Yadav J.S."/>
            <person name="Aerts A."/>
            <person name="Benoit I."/>
            <person name="Boyd A."/>
            <person name="Carlson A."/>
            <person name="Copeland A."/>
            <person name="Coutinho P.M."/>
            <person name="de Vries R.P."/>
            <person name="Ferreira P."/>
            <person name="Findley K."/>
            <person name="Foster B."/>
            <person name="Gaskell J."/>
            <person name="Glotzer D."/>
            <person name="Gorecki P."/>
            <person name="Heitman J."/>
            <person name="Hesse C."/>
            <person name="Hori C."/>
            <person name="Igarashi K."/>
            <person name="Jurgens J.A."/>
            <person name="Kallen N."/>
            <person name="Kersten P."/>
            <person name="Kohler A."/>
            <person name="Kuees U."/>
            <person name="Kumar T.K.A."/>
            <person name="Kuo A."/>
            <person name="LaButti K."/>
            <person name="Larrondo L.F."/>
            <person name="Lindquist E."/>
            <person name="Ling A."/>
            <person name="Lombard V."/>
            <person name="Lucas S."/>
            <person name="Lundell T."/>
            <person name="Martin R."/>
            <person name="McLaughlin D.J."/>
            <person name="Morgenstern I."/>
            <person name="Morin E."/>
            <person name="Murat C."/>
            <person name="Nagy L.G."/>
            <person name="Nolan M."/>
            <person name="Ohm R.A."/>
            <person name="Patyshakuliyeva A."/>
            <person name="Rokas A."/>
            <person name="Ruiz-Duenas F.J."/>
            <person name="Sabat G."/>
            <person name="Salamov A."/>
            <person name="Samejima M."/>
            <person name="Schmutz J."/>
            <person name="Slot J.C."/>
            <person name="St John F."/>
            <person name="Stenlid J."/>
            <person name="Sun H."/>
            <person name="Sun S."/>
            <person name="Syed K."/>
            <person name="Tsang A."/>
            <person name="Wiebenga A."/>
            <person name="Young D."/>
            <person name="Pisabarro A."/>
            <person name="Eastwood D.C."/>
            <person name="Martin F."/>
            <person name="Cullen D."/>
            <person name="Grigoriev I.V."/>
            <person name="Hibbett D.S."/>
        </authorList>
    </citation>
    <scope>NUCLEOTIDE SEQUENCE [LARGE SCALE GENOMIC DNA]</scope>
    <source>
        <strain evidence="2">HHB-11173 SS5</strain>
    </source>
</reference>
<accession>R7S2H1</accession>
<dbReference type="EMBL" id="JH687564">
    <property type="protein sequence ID" value="EIN03446.1"/>
    <property type="molecule type" value="Genomic_DNA"/>
</dbReference>
<name>R7S2H1_PUNST</name>
<dbReference type="HOGENOM" id="CLU_1548395_0_0_1"/>
<dbReference type="RefSeq" id="XP_007389313.1">
    <property type="nucleotide sequence ID" value="XM_007389251.1"/>
</dbReference>
<protein>
    <submittedName>
        <fullName evidence="1">Uncharacterized protein</fullName>
    </submittedName>
</protein>
<keyword evidence="2" id="KW-1185">Reference proteome</keyword>
<proteinExistence type="predicted"/>
<evidence type="ECO:0000313" key="2">
    <source>
        <dbReference type="Proteomes" id="UP000054196"/>
    </source>
</evidence>